<dbReference type="InterPro" id="IPR001845">
    <property type="entry name" value="HTH_ArsR_DNA-bd_dom"/>
</dbReference>
<evidence type="ECO:0000313" key="6">
    <source>
        <dbReference type="Proteomes" id="UP000482487"/>
    </source>
</evidence>
<dbReference type="InterPro" id="IPR051081">
    <property type="entry name" value="HTH_MetalResp_TranReg"/>
</dbReference>
<dbReference type="SUPFAM" id="SSF46785">
    <property type="entry name" value="Winged helix' DNA-binding domain"/>
    <property type="match status" value="1"/>
</dbReference>
<evidence type="ECO:0000259" key="4">
    <source>
        <dbReference type="PROSITE" id="PS50987"/>
    </source>
</evidence>
<dbReference type="Gene3D" id="1.10.10.10">
    <property type="entry name" value="Winged helix-like DNA-binding domain superfamily/Winged helix DNA-binding domain"/>
    <property type="match status" value="1"/>
</dbReference>
<dbReference type="Pfam" id="PF01022">
    <property type="entry name" value="HTH_5"/>
    <property type="match status" value="1"/>
</dbReference>
<keyword evidence="6" id="KW-1185">Reference proteome</keyword>
<dbReference type="EMBL" id="WVUD01000009">
    <property type="protein sequence ID" value="MYL83001.1"/>
    <property type="molecule type" value="Genomic_DNA"/>
</dbReference>
<proteinExistence type="predicted"/>
<organism evidence="5 6">
    <name type="scientific">Solidesulfovibrio aerotolerans</name>
    <dbReference type="NCBI Taxonomy" id="295255"/>
    <lineage>
        <taxon>Bacteria</taxon>
        <taxon>Pseudomonadati</taxon>
        <taxon>Thermodesulfobacteriota</taxon>
        <taxon>Desulfovibrionia</taxon>
        <taxon>Desulfovibrionales</taxon>
        <taxon>Desulfovibrionaceae</taxon>
        <taxon>Solidesulfovibrio</taxon>
    </lineage>
</organism>
<reference evidence="5 6" key="1">
    <citation type="submission" date="2020-01" db="EMBL/GenBank/DDBJ databases">
        <title>Genome sequence of Desulfovibrio aerotolerans DSM 16695(T).</title>
        <authorList>
            <person name="Karnachuk O."/>
            <person name="Avakyan M."/>
            <person name="Mardanov A."/>
            <person name="Kadnikov V."/>
            <person name="Ravin N."/>
        </authorList>
    </citation>
    <scope>NUCLEOTIDE SEQUENCE [LARGE SCALE GENOMIC DNA]</scope>
    <source>
        <strain evidence="5 6">DSM 16695</strain>
    </source>
</reference>
<dbReference type="InterPro" id="IPR011991">
    <property type="entry name" value="ArsR-like_HTH"/>
</dbReference>
<dbReference type="InterPro" id="IPR036388">
    <property type="entry name" value="WH-like_DNA-bd_sf"/>
</dbReference>
<dbReference type="PANTHER" id="PTHR33154">
    <property type="entry name" value="TRANSCRIPTIONAL REGULATOR, ARSR FAMILY"/>
    <property type="match status" value="1"/>
</dbReference>
<evidence type="ECO:0000256" key="3">
    <source>
        <dbReference type="ARBA" id="ARBA00023163"/>
    </source>
</evidence>
<keyword evidence="2" id="KW-0238">DNA-binding</keyword>
<dbReference type="PANTHER" id="PTHR33154:SF18">
    <property type="entry name" value="ARSENICAL RESISTANCE OPERON REPRESSOR"/>
    <property type="match status" value="1"/>
</dbReference>
<name>A0A7C9IKJ4_9BACT</name>
<dbReference type="SMART" id="SM00418">
    <property type="entry name" value="HTH_ARSR"/>
    <property type="match status" value="1"/>
</dbReference>
<dbReference type="AlphaFoldDB" id="A0A7C9IKJ4"/>
<protein>
    <submittedName>
        <fullName evidence="5">Metalloregulator ArsR/SmtB family transcription factor</fullName>
    </submittedName>
</protein>
<accession>A0A7C9IKJ4</accession>
<keyword evidence="3" id="KW-0804">Transcription</keyword>
<comment type="caution">
    <text evidence="5">The sequence shown here is derived from an EMBL/GenBank/DDBJ whole genome shotgun (WGS) entry which is preliminary data.</text>
</comment>
<dbReference type="GO" id="GO:0003700">
    <property type="term" value="F:DNA-binding transcription factor activity"/>
    <property type="evidence" value="ECO:0007669"/>
    <property type="project" value="InterPro"/>
</dbReference>
<dbReference type="CDD" id="cd00090">
    <property type="entry name" value="HTH_ARSR"/>
    <property type="match status" value="1"/>
</dbReference>
<dbReference type="InterPro" id="IPR036390">
    <property type="entry name" value="WH_DNA-bd_sf"/>
</dbReference>
<evidence type="ECO:0000313" key="5">
    <source>
        <dbReference type="EMBL" id="MYL83001.1"/>
    </source>
</evidence>
<dbReference type="RefSeq" id="WP_160960015.1">
    <property type="nucleotide sequence ID" value="NZ_WVUD01000009.1"/>
</dbReference>
<gene>
    <name evidence="5" type="ORF">GTA51_07610</name>
</gene>
<dbReference type="GO" id="GO:0003677">
    <property type="term" value="F:DNA binding"/>
    <property type="evidence" value="ECO:0007669"/>
    <property type="project" value="UniProtKB-KW"/>
</dbReference>
<evidence type="ECO:0000256" key="2">
    <source>
        <dbReference type="ARBA" id="ARBA00023125"/>
    </source>
</evidence>
<dbReference type="PRINTS" id="PR00778">
    <property type="entry name" value="HTHARSR"/>
</dbReference>
<dbReference type="Proteomes" id="UP000482487">
    <property type="component" value="Unassembled WGS sequence"/>
</dbReference>
<sequence>MNELAAGFKALADPTRLRLLNLLRHGELCVCDLMEALDVPQPKVSRHLSFLKKQQWVDGRRAGKWMHYTLSTPRQAVLVKVMDILQEHLGDSAIAQRDAARLRQHLKTKLTGHCG</sequence>
<feature type="domain" description="HTH arsR-type" evidence="4">
    <location>
        <begin position="1"/>
        <end position="96"/>
    </location>
</feature>
<keyword evidence="1" id="KW-0805">Transcription regulation</keyword>
<dbReference type="PROSITE" id="PS50987">
    <property type="entry name" value="HTH_ARSR_2"/>
    <property type="match status" value="1"/>
</dbReference>
<dbReference type="NCBIfam" id="NF033788">
    <property type="entry name" value="HTH_metalloreg"/>
    <property type="match status" value="1"/>
</dbReference>
<evidence type="ECO:0000256" key="1">
    <source>
        <dbReference type="ARBA" id="ARBA00023015"/>
    </source>
</evidence>
<dbReference type="OrthoDB" id="9800238at2"/>